<proteinExistence type="inferred from homology"/>
<protein>
    <submittedName>
        <fullName evidence="2">ComF family protein</fullName>
    </submittedName>
</protein>
<dbReference type="Proteomes" id="UP000537126">
    <property type="component" value="Unassembled WGS sequence"/>
</dbReference>
<comment type="similarity">
    <text evidence="1">Belongs to the ComF/GntX family.</text>
</comment>
<evidence type="ECO:0000313" key="2">
    <source>
        <dbReference type="EMBL" id="NIK74407.1"/>
    </source>
</evidence>
<dbReference type="EMBL" id="JAASRN010000002">
    <property type="protein sequence ID" value="NIK74407.1"/>
    <property type="molecule type" value="Genomic_DNA"/>
</dbReference>
<gene>
    <name evidence="2" type="ORF">FHS56_001920</name>
</gene>
<dbReference type="InterPro" id="IPR029057">
    <property type="entry name" value="PRTase-like"/>
</dbReference>
<keyword evidence="3" id="KW-1185">Reference proteome</keyword>
<dbReference type="RefSeq" id="WP_166920038.1">
    <property type="nucleotide sequence ID" value="NZ_JAASRN010000002.1"/>
</dbReference>
<dbReference type="AlphaFoldDB" id="A0A846MT50"/>
<sequence length="245" mass="27820">MLPTARTFINAFLHLLFPEACVVCKRVLNAELRFVCPSCRLALPYTDFFKDLQQHIDNPAGRVLIGRIPADFVLPFLHFQKGGSAQKILHAIKYRGAKALAYEMGYLYGERLCRASLPYEIDGFLPVPLHPKKQHQRGYNQSEYFARGLADAWQYPLPVWNRAVERRVQRASQTHKGLWERWLNVRDVFELTTEGKRALHRQAVVLVDDVLTTGATLEALYKSILPAQPRAVGVITLAYAGDAFA</sequence>
<dbReference type="CDD" id="cd06223">
    <property type="entry name" value="PRTases_typeI"/>
    <property type="match status" value="1"/>
</dbReference>
<organism evidence="2 3">
    <name type="scientific">Thermonema lapsum</name>
    <dbReference type="NCBI Taxonomy" id="28195"/>
    <lineage>
        <taxon>Bacteria</taxon>
        <taxon>Pseudomonadati</taxon>
        <taxon>Bacteroidota</taxon>
        <taxon>Cytophagia</taxon>
        <taxon>Cytophagales</taxon>
        <taxon>Thermonemataceae</taxon>
        <taxon>Thermonema</taxon>
    </lineage>
</organism>
<dbReference type="Gene3D" id="3.40.50.2020">
    <property type="match status" value="1"/>
</dbReference>
<comment type="caution">
    <text evidence="2">The sequence shown here is derived from an EMBL/GenBank/DDBJ whole genome shotgun (WGS) entry which is preliminary data.</text>
</comment>
<dbReference type="PANTHER" id="PTHR47505:SF1">
    <property type="entry name" value="DNA UTILIZATION PROTEIN YHGH"/>
    <property type="match status" value="1"/>
</dbReference>
<dbReference type="InterPro" id="IPR051910">
    <property type="entry name" value="ComF/GntX_DNA_util-trans"/>
</dbReference>
<evidence type="ECO:0000256" key="1">
    <source>
        <dbReference type="ARBA" id="ARBA00008007"/>
    </source>
</evidence>
<reference evidence="2 3" key="1">
    <citation type="submission" date="2020-03" db="EMBL/GenBank/DDBJ databases">
        <title>Genomic Encyclopedia of Type Strains, Phase IV (KMG-IV): sequencing the most valuable type-strain genomes for metagenomic binning, comparative biology and taxonomic classification.</title>
        <authorList>
            <person name="Goeker M."/>
        </authorList>
    </citation>
    <scope>NUCLEOTIDE SEQUENCE [LARGE SCALE GENOMIC DNA]</scope>
    <source>
        <strain evidence="2 3">DSM 5718</strain>
    </source>
</reference>
<dbReference type="InterPro" id="IPR000836">
    <property type="entry name" value="PRTase_dom"/>
</dbReference>
<evidence type="ECO:0000313" key="3">
    <source>
        <dbReference type="Proteomes" id="UP000537126"/>
    </source>
</evidence>
<dbReference type="SUPFAM" id="SSF53271">
    <property type="entry name" value="PRTase-like"/>
    <property type="match status" value="1"/>
</dbReference>
<name>A0A846MT50_9BACT</name>
<accession>A0A846MT50</accession>
<dbReference type="PANTHER" id="PTHR47505">
    <property type="entry name" value="DNA UTILIZATION PROTEIN YHGH"/>
    <property type="match status" value="1"/>
</dbReference>